<dbReference type="Pfam" id="PF00557">
    <property type="entry name" value="Peptidase_M24"/>
    <property type="match status" value="1"/>
</dbReference>
<dbReference type="RefSeq" id="WP_316266167.1">
    <property type="nucleotide sequence ID" value="NZ_AP027742.1"/>
</dbReference>
<proteinExistence type="predicted"/>
<protein>
    <submittedName>
        <fullName evidence="2">Peptidase M24</fullName>
    </submittedName>
</protein>
<dbReference type="CDD" id="cd01066">
    <property type="entry name" value="APP_MetAP"/>
    <property type="match status" value="1"/>
</dbReference>
<dbReference type="EMBL" id="AP027742">
    <property type="protein sequence ID" value="BDZ76349.1"/>
    <property type="molecule type" value="Genomic_DNA"/>
</dbReference>
<dbReference type="SUPFAM" id="SSF55920">
    <property type="entry name" value="Creatinase/aminopeptidase"/>
    <property type="match status" value="1"/>
</dbReference>
<feature type="domain" description="Peptidase M24" evidence="1">
    <location>
        <begin position="131"/>
        <end position="314"/>
    </location>
</feature>
<dbReference type="Proteomes" id="UP001305815">
    <property type="component" value="Chromosome"/>
</dbReference>
<keyword evidence="3" id="KW-1185">Reference proteome</keyword>
<sequence length="359" mass="40393">MSNLEKIVKWLGTTSYEGVVLGRRDNFKWITEENANAVVTNGEVGIAFLVIEKSGKVKMIADSSDCPRMSEEQNALGAECILAPWYETLDGFLADCCRGKKYASDTGISDTVYVQGELVDLRMQLSQKELERYREIGQECARIVERVAKDARPGQTENEVAAMLKCRCIEKGVSPDCVLVGSDDRILKYRHPVPTDKKIEKSLMVVLGGEKYGLNISMTRIVSYGKPDKEIAARMKKTQYIFASMQNMMEDGMAYSEYFRKVQKLYDEAGWPDEWKMHHQGGPTGYGCREFVVTPDTKGALREGQAYAWNPTILGTKCEETTYLKDGRVEILTRTKDWPCTVVETEYGSLDVADILIVS</sequence>
<evidence type="ECO:0000259" key="1">
    <source>
        <dbReference type="Pfam" id="PF00557"/>
    </source>
</evidence>
<evidence type="ECO:0000313" key="3">
    <source>
        <dbReference type="Proteomes" id="UP001305815"/>
    </source>
</evidence>
<dbReference type="Gene3D" id="3.90.230.10">
    <property type="entry name" value="Creatinase/methionine aminopeptidase superfamily"/>
    <property type="match status" value="1"/>
</dbReference>
<accession>A0ABN6YYY0</accession>
<evidence type="ECO:0000313" key="2">
    <source>
        <dbReference type="EMBL" id="BDZ76349.1"/>
    </source>
</evidence>
<gene>
    <name evidence="2" type="ORF">Lac1_05320</name>
</gene>
<name>A0ABN6YYY0_9FIRM</name>
<dbReference type="PANTHER" id="PTHR46112">
    <property type="entry name" value="AMINOPEPTIDASE"/>
    <property type="match status" value="1"/>
</dbReference>
<reference evidence="3" key="1">
    <citation type="journal article" date="2023" name="Int. J. Syst. Evol. Microbiol.">
        <title>Claveliimonas bilis gen. nov., sp. nov., deoxycholic acid-producing bacteria isolated from human faeces, and reclassification of Sellimonas monacensis Zenner et al. 2021 as Claveliimonas monacensis comb. nov.</title>
        <authorList>
            <person name="Hisatomi A."/>
            <person name="Kastawa N.W.E.P.G."/>
            <person name="Song I."/>
            <person name="Ohkuma M."/>
            <person name="Fukiya S."/>
            <person name="Sakamoto M."/>
        </authorList>
    </citation>
    <scope>NUCLEOTIDE SEQUENCE [LARGE SCALE GENOMIC DNA]</scope>
    <source>
        <strain evidence="3">12BBH14</strain>
    </source>
</reference>
<dbReference type="InterPro" id="IPR000994">
    <property type="entry name" value="Pept_M24"/>
</dbReference>
<dbReference type="PANTHER" id="PTHR46112:SF2">
    <property type="entry name" value="XAA-PRO AMINOPEPTIDASE P-RELATED"/>
    <property type="match status" value="1"/>
</dbReference>
<organism evidence="2 3">
    <name type="scientific">Claveliimonas bilis</name>
    <dbReference type="NCBI Taxonomy" id="3028070"/>
    <lineage>
        <taxon>Bacteria</taxon>
        <taxon>Bacillati</taxon>
        <taxon>Bacillota</taxon>
        <taxon>Clostridia</taxon>
        <taxon>Lachnospirales</taxon>
        <taxon>Lachnospiraceae</taxon>
        <taxon>Claveliimonas</taxon>
    </lineage>
</organism>
<dbReference type="InterPro" id="IPR036005">
    <property type="entry name" value="Creatinase/aminopeptidase-like"/>
</dbReference>
<dbReference type="InterPro" id="IPR050659">
    <property type="entry name" value="Peptidase_M24B"/>
</dbReference>